<feature type="domain" description="Alcohol dehydrogenase-like N-terminal" evidence="6">
    <location>
        <begin position="24"/>
        <end position="131"/>
    </location>
</feature>
<protein>
    <submittedName>
        <fullName evidence="7">Alcohol dehydrogenase catalytic domain-containing protein</fullName>
    </submittedName>
</protein>
<comment type="similarity">
    <text evidence="4">Belongs to the zinc-containing alcohol dehydrogenase family.</text>
</comment>
<dbReference type="InterPro" id="IPR002328">
    <property type="entry name" value="ADH_Zn_CS"/>
</dbReference>
<keyword evidence="2 4" id="KW-0862">Zinc</keyword>
<evidence type="ECO:0000313" key="8">
    <source>
        <dbReference type="Proteomes" id="UP000830167"/>
    </source>
</evidence>
<organism evidence="7 8">
    <name type="scientific">Fodinisporobacter ferrooxydans</name>
    <dbReference type="NCBI Taxonomy" id="2901836"/>
    <lineage>
        <taxon>Bacteria</taxon>
        <taxon>Bacillati</taxon>
        <taxon>Bacillota</taxon>
        <taxon>Bacilli</taxon>
        <taxon>Bacillales</taxon>
        <taxon>Alicyclobacillaceae</taxon>
        <taxon>Fodinisporobacter</taxon>
    </lineage>
</organism>
<dbReference type="Pfam" id="PF00107">
    <property type="entry name" value="ADH_zinc_N"/>
    <property type="match status" value="1"/>
</dbReference>
<name>A0ABY4CPN4_9BACL</name>
<dbReference type="InterPro" id="IPR013154">
    <property type="entry name" value="ADH-like_N"/>
</dbReference>
<dbReference type="InterPro" id="IPR011032">
    <property type="entry name" value="GroES-like_sf"/>
</dbReference>
<gene>
    <name evidence="7" type="ORF">LSG31_10025</name>
</gene>
<reference evidence="7" key="1">
    <citation type="submission" date="2021-12" db="EMBL/GenBank/DDBJ databases">
        <title>Alicyclobacillaceae gen. nov., sp. nov., isolated from chalcocite enrichment system.</title>
        <authorList>
            <person name="Jiang Z."/>
        </authorList>
    </citation>
    <scope>NUCLEOTIDE SEQUENCE</scope>
    <source>
        <strain evidence="7">MYW30-H2</strain>
    </source>
</reference>
<dbReference type="InterPro" id="IPR050129">
    <property type="entry name" value="Zn_alcohol_dh"/>
</dbReference>
<dbReference type="Pfam" id="PF08240">
    <property type="entry name" value="ADH_N"/>
    <property type="match status" value="1"/>
</dbReference>
<dbReference type="Proteomes" id="UP000830167">
    <property type="component" value="Chromosome"/>
</dbReference>
<keyword evidence="8" id="KW-1185">Reference proteome</keyword>
<sequence>MDALVWTGPRQMEFSEMERPGASPGWVVLEVKAVGICGSELSGYLGHNSLRVPPLVMGHEFSGVVVELGAGVSEEYLGQLVTANPLIACGNCKACNRGNRQLCKERKLIGVNFPGAFAQFVAVPARNCFPVTNIVDGALAEPLACSLRAVNRVRVEAGDSGIVIGAGIIGLMAMKCMRFMGASQVIAMDTNELRLEEAKAWGATHLINPKQPDAQQKIQELFPDGADCIVDAVGSERTRQQAIAAVRRGGRIVLIGLHEDPTTVPGNVIVRDEIEIYGTFCYSDFEFARAVTFVNDGFLPGGERSWLDLRPLRDGGAAFEEQVSGTARYPKIVLQP</sequence>
<dbReference type="SUPFAM" id="SSF51735">
    <property type="entry name" value="NAD(P)-binding Rossmann-fold domains"/>
    <property type="match status" value="1"/>
</dbReference>
<dbReference type="RefSeq" id="WP_347439124.1">
    <property type="nucleotide sequence ID" value="NZ_CP089291.1"/>
</dbReference>
<evidence type="ECO:0000256" key="1">
    <source>
        <dbReference type="ARBA" id="ARBA00022723"/>
    </source>
</evidence>
<evidence type="ECO:0000256" key="4">
    <source>
        <dbReference type="RuleBase" id="RU361277"/>
    </source>
</evidence>
<keyword evidence="3" id="KW-0560">Oxidoreductase</keyword>
<comment type="cofactor">
    <cofactor evidence="4">
        <name>Zn(2+)</name>
        <dbReference type="ChEBI" id="CHEBI:29105"/>
    </cofactor>
</comment>
<dbReference type="SUPFAM" id="SSF50129">
    <property type="entry name" value="GroES-like"/>
    <property type="match status" value="1"/>
</dbReference>
<evidence type="ECO:0000313" key="7">
    <source>
        <dbReference type="EMBL" id="UOF92457.1"/>
    </source>
</evidence>
<evidence type="ECO:0000256" key="2">
    <source>
        <dbReference type="ARBA" id="ARBA00022833"/>
    </source>
</evidence>
<dbReference type="PANTHER" id="PTHR43401:SF2">
    <property type="entry name" value="L-THREONINE 3-DEHYDROGENASE"/>
    <property type="match status" value="1"/>
</dbReference>
<dbReference type="PROSITE" id="PS00059">
    <property type="entry name" value="ADH_ZINC"/>
    <property type="match status" value="1"/>
</dbReference>
<evidence type="ECO:0000256" key="3">
    <source>
        <dbReference type="ARBA" id="ARBA00023002"/>
    </source>
</evidence>
<dbReference type="InterPro" id="IPR036291">
    <property type="entry name" value="NAD(P)-bd_dom_sf"/>
</dbReference>
<dbReference type="Gene3D" id="3.40.50.720">
    <property type="entry name" value="NAD(P)-binding Rossmann-like Domain"/>
    <property type="match status" value="1"/>
</dbReference>
<dbReference type="PANTHER" id="PTHR43401">
    <property type="entry name" value="L-THREONINE 3-DEHYDROGENASE"/>
    <property type="match status" value="1"/>
</dbReference>
<dbReference type="Gene3D" id="3.90.180.10">
    <property type="entry name" value="Medium-chain alcohol dehydrogenases, catalytic domain"/>
    <property type="match status" value="1"/>
</dbReference>
<dbReference type="InterPro" id="IPR013149">
    <property type="entry name" value="ADH-like_C"/>
</dbReference>
<accession>A0ABY4CPN4</accession>
<feature type="domain" description="Alcohol dehydrogenase-like C-terminal" evidence="5">
    <location>
        <begin position="169"/>
        <end position="294"/>
    </location>
</feature>
<dbReference type="EMBL" id="CP089291">
    <property type="protein sequence ID" value="UOF92457.1"/>
    <property type="molecule type" value="Genomic_DNA"/>
</dbReference>
<keyword evidence="1 4" id="KW-0479">Metal-binding</keyword>
<evidence type="ECO:0000259" key="5">
    <source>
        <dbReference type="Pfam" id="PF00107"/>
    </source>
</evidence>
<evidence type="ECO:0000259" key="6">
    <source>
        <dbReference type="Pfam" id="PF08240"/>
    </source>
</evidence>
<proteinExistence type="inferred from homology"/>